<dbReference type="InterPro" id="IPR023214">
    <property type="entry name" value="HAD_sf"/>
</dbReference>
<dbReference type="InterPro" id="IPR006439">
    <property type="entry name" value="HAD-SF_hydro_IA"/>
</dbReference>
<name>A0A2K8PFK0_STRLA</name>
<dbReference type="PRINTS" id="PR00413">
    <property type="entry name" value="HADHALOGNASE"/>
</dbReference>
<dbReference type="PANTHER" id="PTHR43611:SF3">
    <property type="entry name" value="FLAVIN MONONUCLEOTIDE HYDROLASE 1, CHLOROPLATIC"/>
    <property type="match status" value="1"/>
</dbReference>
<protein>
    <submittedName>
        <fullName evidence="1">Alpha-D-glucose-1-phosphatase</fullName>
    </submittedName>
</protein>
<keyword evidence="2" id="KW-1185">Reference proteome</keyword>
<dbReference type="SUPFAM" id="SSF56784">
    <property type="entry name" value="HAD-like"/>
    <property type="match status" value="1"/>
</dbReference>
<proteinExistence type="predicted"/>
<evidence type="ECO:0000313" key="1">
    <source>
        <dbReference type="EMBL" id="ATZ25514.1"/>
    </source>
</evidence>
<dbReference type="Pfam" id="PF00702">
    <property type="entry name" value="Hydrolase"/>
    <property type="match status" value="1"/>
</dbReference>
<organism evidence="1 2">
    <name type="scientific">Streptomyces lavendulae subsp. lavendulae</name>
    <dbReference type="NCBI Taxonomy" id="58340"/>
    <lineage>
        <taxon>Bacteria</taxon>
        <taxon>Bacillati</taxon>
        <taxon>Actinomycetota</taxon>
        <taxon>Actinomycetes</taxon>
        <taxon>Kitasatosporales</taxon>
        <taxon>Streptomycetaceae</taxon>
        <taxon>Streptomyces</taxon>
    </lineage>
</organism>
<dbReference type="NCBIfam" id="TIGR01509">
    <property type="entry name" value="HAD-SF-IA-v3"/>
    <property type="match status" value="1"/>
</dbReference>
<sequence length="213" mass="23165">MNPVDPVNPVDPATPATPDAVLFDLFGVIARHQSPEGWARLVATAGVPAAAFRGAYWSLRPPYDRGDLTGPAYWRAVAGTLGVRFDARRTAALIEADVASWSAVDEEMVDLIGELAVSGRPIALLSNIPEDLAGHYERHHPWLGHFGVRALSCRIGHAKPEPEAYGWALRALGLEPGRILFVDDREDNLRAARAQGLRTHLFTTPASLRRALP</sequence>
<dbReference type="KEGG" id="slx:SLAV_18415"/>
<accession>A0A2K8PFK0</accession>
<dbReference type="PANTHER" id="PTHR43611">
    <property type="entry name" value="ALPHA-D-GLUCOSE 1-PHOSPHATE PHOSPHATASE"/>
    <property type="match status" value="1"/>
</dbReference>
<gene>
    <name evidence="1" type="ORF">SLAV_18415</name>
</gene>
<dbReference type="EMBL" id="CP024985">
    <property type="protein sequence ID" value="ATZ25514.1"/>
    <property type="molecule type" value="Genomic_DNA"/>
</dbReference>
<dbReference type="CDD" id="cd02603">
    <property type="entry name" value="HAD_sEH-N_like"/>
    <property type="match status" value="1"/>
</dbReference>
<reference evidence="1 2" key="1">
    <citation type="submission" date="2017-11" db="EMBL/GenBank/DDBJ databases">
        <title>Complete genome sequence of Streptomyces lavendulae subsp. lavendulae CCM 3239 (formerly 'Streptomyces aureofaciens CCM 3239'), the producer of the angucycline-type antibiotic auricin.</title>
        <authorList>
            <person name="Busche T."/>
            <person name="Novakova R."/>
            <person name="Al'Dilaimi A."/>
            <person name="Homerova D."/>
            <person name="Feckova L."/>
            <person name="Rezuchova B."/>
            <person name="Mingyar E."/>
            <person name="Csolleiova D."/>
            <person name="Bekeova C."/>
            <person name="Winkler A."/>
            <person name="Sevcikova B."/>
            <person name="Kalinowski J."/>
            <person name="Kormanec J."/>
            <person name="Ruckert C."/>
        </authorList>
    </citation>
    <scope>NUCLEOTIDE SEQUENCE [LARGE SCALE GENOMIC DNA]</scope>
    <source>
        <strain evidence="1 2">CCM 3239</strain>
    </source>
</reference>
<dbReference type="AlphaFoldDB" id="A0A2K8PFK0"/>
<evidence type="ECO:0000313" key="2">
    <source>
        <dbReference type="Proteomes" id="UP000231791"/>
    </source>
</evidence>
<dbReference type="Proteomes" id="UP000231791">
    <property type="component" value="Chromosome"/>
</dbReference>
<dbReference type="InterPro" id="IPR036412">
    <property type="entry name" value="HAD-like_sf"/>
</dbReference>
<dbReference type="Gene3D" id="3.40.50.1000">
    <property type="entry name" value="HAD superfamily/HAD-like"/>
    <property type="match status" value="1"/>
</dbReference>